<evidence type="ECO:0000313" key="1">
    <source>
        <dbReference type="EMBL" id="PXF45540.1"/>
    </source>
</evidence>
<protein>
    <submittedName>
        <fullName evidence="1">Uncharacterized protein</fullName>
    </submittedName>
</protein>
<reference evidence="1 2" key="1">
    <citation type="journal article" date="2018" name="Mol. Biol. Evol.">
        <title>Analysis of the draft genome of the red seaweed Gracilariopsis chorda provides insights into genome size evolution in Rhodophyta.</title>
        <authorList>
            <person name="Lee J."/>
            <person name="Yang E.C."/>
            <person name="Graf L."/>
            <person name="Yang J.H."/>
            <person name="Qiu H."/>
            <person name="Zel Zion U."/>
            <person name="Chan C.X."/>
            <person name="Stephens T.G."/>
            <person name="Weber A.P.M."/>
            <person name="Boo G.H."/>
            <person name="Boo S.M."/>
            <person name="Kim K.M."/>
            <person name="Shin Y."/>
            <person name="Jung M."/>
            <person name="Lee S.J."/>
            <person name="Yim H.S."/>
            <person name="Lee J.H."/>
            <person name="Bhattacharya D."/>
            <person name="Yoon H.S."/>
        </authorList>
    </citation>
    <scope>NUCLEOTIDE SEQUENCE [LARGE SCALE GENOMIC DNA]</scope>
    <source>
        <strain evidence="1 2">SKKU-2015</strain>
        <tissue evidence="1">Whole body</tissue>
    </source>
</reference>
<dbReference type="Proteomes" id="UP000247409">
    <property type="component" value="Unassembled WGS sequence"/>
</dbReference>
<sequence>MVETVGDDPVVVSPSPLEVVRDPDVHIPPSRRPTYLEPATYTALEILTMEMNSHRCDSTWHLGDILMTVRSWVRHSSRFEALKAETQALRANMAWVVQENAQVPSQGVTEDIDSSFG</sequence>
<dbReference type="EMBL" id="NBIV01000058">
    <property type="protein sequence ID" value="PXF45540.1"/>
    <property type="molecule type" value="Genomic_DNA"/>
</dbReference>
<accession>A0A2V3IWM4</accession>
<keyword evidence="2" id="KW-1185">Reference proteome</keyword>
<evidence type="ECO:0000313" key="2">
    <source>
        <dbReference type="Proteomes" id="UP000247409"/>
    </source>
</evidence>
<organism evidence="1 2">
    <name type="scientific">Gracilariopsis chorda</name>
    <dbReference type="NCBI Taxonomy" id="448386"/>
    <lineage>
        <taxon>Eukaryota</taxon>
        <taxon>Rhodophyta</taxon>
        <taxon>Florideophyceae</taxon>
        <taxon>Rhodymeniophycidae</taxon>
        <taxon>Gracilariales</taxon>
        <taxon>Gracilariaceae</taxon>
        <taxon>Gracilariopsis</taxon>
    </lineage>
</organism>
<dbReference type="AlphaFoldDB" id="A0A2V3IWM4"/>
<proteinExistence type="predicted"/>
<name>A0A2V3IWM4_9FLOR</name>
<comment type="caution">
    <text evidence="1">The sequence shown here is derived from an EMBL/GenBank/DDBJ whole genome shotgun (WGS) entry which is preliminary data.</text>
</comment>
<gene>
    <name evidence="1" type="ORF">BWQ96_04678</name>
</gene>